<comment type="subcellular location">
    <subcellularLocation>
        <location evidence="1">Secreted</location>
    </subcellularLocation>
</comment>
<dbReference type="Pfam" id="PF00353">
    <property type="entry name" value="HemolysinCabind"/>
    <property type="match status" value="7"/>
</dbReference>
<dbReference type="SUPFAM" id="SSF51120">
    <property type="entry name" value="beta-Roll"/>
    <property type="match status" value="4"/>
</dbReference>
<gene>
    <name evidence="4" type="ORF">DFH01_22780</name>
</gene>
<keyword evidence="2" id="KW-0964">Secreted</keyword>
<dbReference type="GO" id="GO:0005509">
    <property type="term" value="F:calcium ion binding"/>
    <property type="evidence" value="ECO:0007669"/>
    <property type="project" value="InterPro"/>
</dbReference>
<organism evidence="4 5">
    <name type="scientific">Falsiroseomonas bella</name>
    <dbReference type="NCBI Taxonomy" id="2184016"/>
    <lineage>
        <taxon>Bacteria</taxon>
        <taxon>Pseudomonadati</taxon>
        <taxon>Pseudomonadota</taxon>
        <taxon>Alphaproteobacteria</taxon>
        <taxon>Acetobacterales</taxon>
        <taxon>Roseomonadaceae</taxon>
        <taxon>Falsiroseomonas</taxon>
    </lineage>
</organism>
<feature type="compositionally biased region" description="Polar residues" evidence="3">
    <location>
        <begin position="1"/>
        <end position="31"/>
    </location>
</feature>
<feature type="region of interest" description="Disordered" evidence="3">
    <location>
        <begin position="1"/>
        <end position="47"/>
    </location>
</feature>
<dbReference type="EMBL" id="QGNA01000005">
    <property type="protein sequence ID" value="PWS35140.1"/>
    <property type="molecule type" value="Genomic_DNA"/>
</dbReference>
<evidence type="ECO:0000256" key="3">
    <source>
        <dbReference type="SAM" id="MobiDB-lite"/>
    </source>
</evidence>
<dbReference type="RefSeq" id="WP_109872785.1">
    <property type="nucleotide sequence ID" value="NZ_QGNA01000005.1"/>
</dbReference>
<name>A0A317F7L9_9PROT</name>
<dbReference type="PANTHER" id="PTHR38340:SF1">
    <property type="entry name" value="S-LAYER PROTEIN"/>
    <property type="match status" value="1"/>
</dbReference>
<dbReference type="InterPro" id="IPR018511">
    <property type="entry name" value="Hemolysin-typ_Ca-bd_CS"/>
</dbReference>
<keyword evidence="5" id="KW-1185">Reference proteome</keyword>
<dbReference type="InterPro" id="IPR011049">
    <property type="entry name" value="Serralysin-like_metalloprot_C"/>
</dbReference>
<comment type="caution">
    <text evidence="4">The sequence shown here is derived from an EMBL/GenBank/DDBJ whole genome shotgun (WGS) entry which is preliminary data.</text>
</comment>
<dbReference type="PROSITE" id="PS00330">
    <property type="entry name" value="HEMOLYSIN_CALCIUM"/>
    <property type="match status" value="4"/>
</dbReference>
<dbReference type="Proteomes" id="UP000245765">
    <property type="component" value="Unassembled WGS sequence"/>
</dbReference>
<dbReference type="InterPro" id="IPR001343">
    <property type="entry name" value="Hemolysn_Ca-bd"/>
</dbReference>
<protein>
    <recommendedName>
        <fullName evidence="6">Calcium-binding protein</fullName>
    </recommendedName>
</protein>
<dbReference type="PRINTS" id="PR00313">
    <property type="entry name" value="CABNDNGRPT"/>
</dbReference>
<accession>A0A317F7L9</accession>
<dbReference type="PANTHER" id="PTHR38340">
    <property type="entry name" value="S-LAYER PROTEIN"/>
    <property type="match status" value="1"/>
</dbReference>
<dbReference type="OrthoDB" id="7250938at2"/>
<evidence type="ECO:0008006" key="6">
    <source>
        <dbReference type="Google" id="ProtNLM"/>
    </source>
</evidence>
<evidence type="ECO:0000313" key="5">
    <source>
        <dbReference type="Proteomes" id="UP000245765"/>
    </source>
</evidence>
<dbReference type="GO" id="GO:0005576">
    <property type="term" value="C:extracellular region"/>
    <property type="evidence" value="ECO:0007669"/>
    <property type="project" value="UniProtKB-SubCell"/>
</dbReference>
<evidence type="ECO:0000256" key="2">
    <source>
        <dbReference type="ARBA" id="ARBA00022525"/>
    </source>
</evidence>
<dbReference type="InterPro" id="IPR050557">
    <property type="entry name" value="RTX_toxin/Mannuronan_C5-epim"/>
</dbReference>
<dbReference type="Gene3D" id="2.150.10.10">
    <property type="entry name" value="Serralysin-like metalloprotease, C-terminal"/>
    <property type="match status" value="5"/>
</dbReference>
<dbReference type="AlphaFoldDB" id="A0A317F7L9"/>
<proteinExistence type="predicted"/>
<evidence type="ECO:0000256" key="1">
    <source>
        <dbReference type="ARBA" id="ARBA00004613"/>
    </source>
</evidence>
<sequence>MATITGTEGADTITSATNSADGPTATGSNDRINGLSGDDRLAGGGGADTLVGGKGRDTLLGEDGNDRVAIAGESLIEIDDIDGGPGRDTLDLSAWGTLHFLRVDLVANQVQGGLEANLLVVVAFLAAGTIESAIGSGFDDVMVGDNDANVFDGRAGADTLQGGAAADTLYGDSGNDLLEGGTGNDSLLGQSDADTLDGGAGVDWAAYAGLALALGVTLAADGTSVTSGAAEGDVLIGIEHVQGGGGADTLVAEDPGANLLLGEVGNDVLGGGAGDTLIGGGDSDTYILLDPGVTIVESAQARVRDRVESPFDFTLPTEVEDLLLTGTAYFGRGNTADNGITGNGRANLLVGGDGNDTLDGGAGADVMLGGAGFDLFRVDHARDVVLDEPDAPGHVVATLNWVLGADLGPLMLSGLLARAGTGNARDNLLVGSEAANRIFGQGGADTVQGGEGNDLLRGGTGNDRVEGGIGRDTLHGDAGADTLVAGSDNAALNGGADDDVLIGGAGADLLNGGGGADAFHLAVDTLAVDRVGDFSAAAGDRLVVFGTGLAAGALDPLAFAANTSGLATTAEQRLIHETDQGRLWFDADGSAAVETRILVATFTGNPHRRGHPGRLTRPPPARCRGRAAWRAAARAVNLAPATTGDARAAGWPGR</sequence>
<evidence type="ECO:0000313" key="4">
    <source>
        <dbReference type="EMBL" id="PWS35140.1"/>
    </source>
</evidence>
<reference evidence="5" key="1">
    <citation type="submission" date="2018-05" db="EMBL/GenBank/DDBJ databases">
        <authorList>
            <person name="Du Z."/>
            <person name="Wang X."/>
        </authorList>
    </citation>
    <scope>NUCLEOTIDE SEQUENCE [LARGE SCALE GENOMIC DNA]</scope>
    <source>
        <strain evidence="5">CQN31</strain>
    </source>
</reference>